<name>A0A9D6L6L5_UNCEI</name>
<gene>
    <name evidence="7" type="ORF">HY076_00825</name>
</gene>
<evidence type="ECO:0000256" key="1">
    <source>
        <dbReference type="ARBA" id="ARBA00001933"/>
    </source>
</evidence>
<dbReference type="EMBL" id="JACQAY010000029">
    <property type="protein sequence ID" value="MBI3538804.1"/>
    <property type="molecule type" value="Genomic_DNA"/>
</dbReference>
<dbReference type="Gene3D" id="3.40.640.10">
    <property type="entry name" value="Type I PLP-dependent aspartate aminotransferase-like (Major domain)"/>
    <property type="match status" value="1"/>
</dbReference>
<feature type="modified residue" description="N6-(pyridoxal phosphate)lysine" evidence="5">
    <location>
        <position position="257"/>
    </location>
</feature>
<dbReference type="InterPro" id="IPR001597">
    <property type="entry name" value="ArAA_b-elim_lyase/Thr_aldolase"/>
</dbReference>
<evidence type="ECO:0000256" key="3">
    <source>
        <dbReference type="ARBA" id="ARBA00022898"/>
    </source>
</evidence>
<dbReference type="Pfam" id="PF01212">
    <property type="entry name" value="Beta_elim_lyase"/>
    <property type="match status" value="1"/>
</dbReference>
<dbReference type="Gene3D" id="3.90.1150.10">
    <property type="entry name" value="Aspartate Aminotransferase, domain 1"/>
    <property type="match status" value="1"/>
</dbReference>
<sequence length="467" mass="52098">MRFPAEPFRIKVVEPLRRVTREERERLIREAGLNIFAVPADSIYVDLLTDSGTSAMSDHQWAGLMLGDESYAGSRNYYHFAETVRGIFGYPHVIPTHQGRMAENLLFSSVLKPGDVVPNNIHFDTTRANVEHQKAEARDLVIDEGLDPTSPHPFKGNLDPVKLDRTLRQLGRERVPLVMITVTNNSGGGQPVAMANVREVREVCDRHGVPLIFDACRFAENCWFIQQREPGYANRPVREIAREMFALGDGCTMSAKKDGLVNIGGFLALTNAEWVEKITNLLILVEGFPTYGGLAGRDLEAMARGLEEVLNEDYLAFRVGQVAQLGRMLDEAGVPIVKPVGGHAVYLDARRFLPAIPQSQFPGQSLVVALYREFGIRAVEVGSLMFGHRDPATGEHVYPTLDLVRLAIPRRVYTTEHMRYVAESVIQLHRERDRLKGLALVYEAPVLRHFTARLEELSGAETVAHGG</sequence>
<dbReference type="PANTHER" id="PTHR32325:SF4">
    <property type="entry name" value="TRYPTOPHANASE"/>
    <property type="match status" value="1"/>
</dbReference>
<dbReference type="InterPro" id="IPR015422">
    <property type="entry name" value="PyrdxlP-dep_Trfase_small"/>
</dbReference>
<accession>A0A9D6L6L5</accession>
<dbReference type="GO" id="GO:0016830">
    <property type="term" value="F:carbon-carbon lyase activity"/>
    <property type="evidence" value="ECO:0007669"/>
    <property type="project" value="InterPro"/>
</dbReference>
<dbReference type="PANTHER" id="PTHR32325">
    <property type="entry name" value="BETA-ELIMINATING LYASE-LIKE PROTEIN-RELATED"/>
    <property type="match status" value="1"/>
</dbReference>
<comment type="caution">
    <text evidence="7">The sequence shown here is derived from an EMBL/GenBank/DDBJ whole genome shotgun (WGS) entry which is preliminary data.</text>
</comment>
<evidence type="ECO:0000259" key="6">
    <source>
        <dbReference type="Pfam" id="PF01212"/>
    </source>
</evidence>
<dbReference type="InterPro" id="IPR011166">
    <property type="entry name" value="Beta-eliminating_lyase"/>
</dbReference>
<dbReference type="AlphaFoldDB" id="A0A9D6L6L5"/>
<comment type="cofactor">
    <cofactor evidence="1 5">
        <name>pyridoxal 5'-phosphate</name>
        <dbReference type="ChEBI" id="CHEBI:597326"/>
    </cofactor>
</comment>
<dbReference type="InterPro" id="IPR015421">
    <property type="entry name" value="PyrdxlP-dep_Trfase_major"/>
</dbReference>
<proteinExistence type="inferred from homology"/>
<protein>
    <submittedName>
        <fullName evidence="7">Tryptophanase</fullName>
    </submittedName>
</protein>
<dbReference type="CDD" id="cd00617">
    <property type="entry name" value="Tnase_like"/>
    <property type="match status" value="1"/>
</dbReference>
<evidence type="ECO:0000256" key="2">
    <source>
        <dbReference type="ARBA" id="ARBA00009721"/>
    </source>
</evidence>
<dbReference type="InterPro" id="IPR015424">
    <property type="entry name" value="PyrdxlP-dep_Trfase"/>
</dbReference>
<keyword evidence="3 5" id="KW-0663">Pyridoxal phosphate</keyword>
<comment type="similarity">
    <text evidence="2">Belongs to the beta-eliminating lyase family.</text>
</comment>
<evidence type="ECO:0000313" key="7">
    <source>
        <dbReference type="EMBL" id="MBI3538804.1"/>
    </source>
</evidence>
<dbReference type="NCBIfam" id="NF009709">
    <property type="entry name" value="PRK13238.1"/>
    <property type="match status" value="1"/>
</dbReference>
<dbReference type="PIRSF" id="PIRSF001386">
    <property type="entry name" value="Trpase"/>
    <property type="match status" value="1"/>
</dbReference>
<keyword evidence="4" id="KW-0456">Lyase</keyword>
<dbReference type="GO" id="GO:0009072">
    <property type="term" value="P:aromatic amino acid metabolic process"/>
    <property type="evidence" value="ECO:0007669"/>
    <property type="project" value="InterPro"/>
</dbReference>
<reference evidence="7" key="1">
    <citation type="submission" date="2020-07" db="EMBL/GenBank/DDBJ databases">
        <title>Huge and variable diversity of episymbiotic CPR bacteria and DPANN archaea in groundwater ecosystems.</title>
        <authorList>
            <person name="He C.Y."/>
            <person name="Keren R."/>
            <person name="Whittaker M."/>
            <person name="Farag I.F."/>
            <person name="Doudna J."/>
            <person name="Cate J.H.D."/>
            <person name="Banfield J.F."/>
        </authorList>
    </citation>
    <scope>NUCLEOTIDE SEQUENCE</scope>
    <source>
        <strain evidence="7">NC_groundwater_928_Pr1_S-0.2um_72_17</strain>
    </source>
</reference>
<organism evidence="7 8">
    <name type="scientific">Eiseniibacteriota bacterium</name>
    <dbReference type="NCBI Taxonomy" id="2212470"/>
    <lineage>
        <taxon>Bacteria</taxon>
        <taxon>Candidatus Eiseniibacteriota</taxon>
    </lineage>
</organism>
<dbReference type="SUPFAM" id="SSF53383">
    <property type="entry name" value="PLP-dependent transferases"/>
    <property type="match status" value="1"/>
</dbReference>
<evidence type="ECO:0000313" key="8">
    <source>
        <dbReference type="Proteomes" id="UP000807850"/>
    </source>
</evidence>
<evidence type="ECO:0000256" key="4">
    <source>
        <dbReference type="ARBA" id="ARBA00023239"/>
    </source>
</evidence>
<dbReference type="Proteomes" id="UP000807850">
    <property type="component" value="Unassembled WGS sequence"/>
</dbReference>
<feature type="domain" description="Aromatic amino acid beta-eliminating lyase/threonine aldolase" evidence="6">
    <location>
        <begin position="46"/>
        <end position="423"/>
    </location>
</feature>
<evidence type="ECO:0000256" key="5">
    <source>
        <dbReference type="PIRSR" id="PIRSR611166-50"/>
    </source>
</evidence>